<organism evidence="2 3">
    <name type="scientific">Penicillium arizonense</name>
    <dbReference type="NCBI Taxonomy" id="1835702"/>
    <lineage>
        <taxon>Eukaryota</taxon>
        <taxon>Fungi</taxon>
        <taxon>Dikarya</taxon>
        <taxon>Ascomycota</taxon>
        <taxon>Pezizomycotina</taxon>
        <taxon>Eurotiomycetes</taxon>
        <taxon>Eurotiomycetidae</taxon>
        <taxon>Eurotiales</taxon>
        <taxon>Aspergillaceae</taxon>
        <taxon>Penicillium</taxon>
    </lineage>
</organism>
<accession>A0A1F5LKV8</accession>
<feature type="compositionally biased region" description="Polar residues" evidence="1">
    <location>
        <begin position="580"/>
        <end position="602"/>
    </location>
</feature>
<evidence type="ECO:0000313" key="3">
    <source>
        <dbReference type="Proteomes" id="UP000177622"/>
    </source>
</evidence>
<dbReference type="GeneID" id="34575427"/>
<feature type="region of interest" description="Disordered" evidence="1">
    <location>
        <begin position="556"/>
        <end position="791"/>
    </location>
</feature>
<comment type="caution">
    <text evidence="2">The sequence shown here is derived from an EMBL/GenBank/DDBJ whole genome shotgun (WGS) entry which is preliminary data.</text>
</comment>
<reference evidence="2 3" key="1">
    <citation type="journal article" date="2016" name="Sci. Rep.">
        <title>Penicillium arizonense, a new, genome sequenced fungal species, reveals a high chemical diversity in secreted metabolites.</title>
        <authorList>
            <person name="Grijseels S."/>
            <person name="Nielsen J.C."/>
            <person name="Randelovic M."/>
            <person name="Nielsen J."/>
            <person name="Nielsen K.F."/>
            <person name="Workman M."/>
            <person name="Frisvad J.C."/>
        </authorList>
    </citation>
    <scope>NUCLEOTIDE SEQUENCE [LARGE SCALE GENOMIC DNA]</scope>
    <source>
        <strain evidence="2 3">CBS 141311</strain>
    </source>
</reference>
<protein>
    <submittedName>
        <fullName evidence="2">Uncharacterized protein</fullName>
    </submittedName>
</protein>
<feature type="region of interest" description="Disordered" evidence="1">
    <location>
        <begin position="279"/>
        <end position="320"/>
    </location>
</feature>
<sequence length="1098" mass="118082">MSPADVCQSSAEEQGDHEMPNVLNADTASNVVELVPREVTSAAASHRQLPQFTTIIDTARNSECHLTQQDDVCTCPGCRRALTLPTNIHPLPTHTQSFATPLPLETPLPSETLLPLETPLPLRTPLSIDAPLLVHTPLSTHYPLSTHTPLPLETLVPSETLLPLETSLPLRTPLPIDTPLLAHTPLPTHNPLSTHTPLALETSRPVETPLPVDTPLPVETPMPLETQPPPYNTSSEPDEIFCNAEHHISRVSHSQTSAIQALVSPIGVSSQPLISSPLTAPVETPSQPLPVLARDFSSHPAASSSSQPLTAPPGYSVSDPSAPAELSFSYRFVSSTETSTVPDLTPAKDDQPPSRTTVDPKIGLTNLAKLQIALHMRFIRTITNTAFMPADLSAIMMPDSESEQLDMYYSLVEQVVALEIEIGLPEATPFSENQHSVTKLPALTRLNFYLKQLAEPMICDVPFACDFHKGPHPDLITEDTLYHLEKYRLWLKNAKDGLNFRIKGLRDDLTEQFKKARDDPNDDAVSDCSSEIIESLLAKYDNGEAVTANLPGSELVQLPQKKKKRNKGIRKRKGANKGNQQNTAGLETSLDVASTIESQDNGPQKEEQPHDTTTLGTQQQSQSELDAASPCDLATEKSPDAFLTAEPKEKAPKKKKKKKKGGKKHQRHGQTDDLLPPGAQESPQLQPGTAAATEATFQEPSMQTTQSTDNIETPQVLLDSGSSTETICQEPSLQDTEIDEAPAAPKRVRTRKYNKRGKQGKAKPAKKQGGRRITLGSDALHSSEPETDPIAAGTEHLGKAASDAAMAEVIEEESVPSIPETPISESDLEGPVAMPMPDNSQGAIPGPLSLSGETSVRHDQHLGFAVPAISYAEALATPVSSDTRAMAPGSSEPSTAAVTLSQEVPIDTSTPSFVGCSTQRKRNRHSKLHEKVRRAKQSQKKKDGKLERASESSISTGNIEKTTGAEDPTPSPPTSPIPTPPPQLAALSTVESGDANLDETTDAREIEGETAPWSPFMNPWARPDTAAGRLPDAQYHRSGCQIARVARGDSACAVSTVHAATTGNGICAVVRHTDPVAAFITQETAVTALAQKRPRPSS</sequence>
<feature type="compositionally biased region" description="Pro residues" evidence="1">
    <location>
        <begin position="212"/>
        <end position="231"/>
    </location>
</feature>
<dbReference type="STRING" id="1835702.A0A1F5LKV8"/>
<feature type="compositionally biased region" description="Polar residues" evidence="1">
    <location>
        <begin position="891"/>
        <end position="918"/>
    </location>
</feature>
<gene>
    <name evidence="2" type="ORF">PENARI_c007G00426</name>
</gene>
<feature type="compositionally biased region" description="Basic residues" evidence="1">
    <location>
        <begin position="746"/>
        <end position="770"/>
    </location>
</feature>
<name>A0A1F5LKV8_PENAI</name>
<feature type="region of interest" description="Disordered" evidence="1">
    <location>
        <begin position="881"/>
        <end position="986"/>
    </location>
</feature>
<dbReference type="OrthoDB" id="416093at2759"/>
<feature type="region of interest" description="Disordered" evidence="1">
    <location>
        <begin position="202"/>
        <end position="234"/>
    </location>
</feature>
<evidence type="ECO:0000256" key="1">
    <source>
        <dbReference type="SAM" id="MobiDB-lite"/>
    </source>
</evidence>
<feature type="region of interest" description="Disordered" evidence="1">
    <location>
        <begin position="339"/>
        <end position="360"/>
    </location>
</feature>
<feature type="compositionally biased region" description="Basic residues" evidence="1">
    <location>
        <begin position="560"/>
        <end position="575"/>
    </location>
</feature>
<feature type="compositionally biased region" description="Basic and acidic residues" evidence="1">
    <location>
        <begin position="940"/>
        <end position="950"/>
    </location>
</feature>
<keyword evidence="3" id="KW-1185">Reference proteome</keyword>
<feature type="compositionally biased region" description="Low complexity" evidence="1">
    <location>
        <begin position="612"/>
        <end position="623"/>
    </location>
</feature>
<dbReference type="Proteomes" id="UP000177622">
    <property type="component" value="Unassembled WGS sequence"/>
</dbReference>
<dbReference type="RefSeq" id="XP_022488999.1">
    <property type="nucleotide sequence ID" value="XM_022630693.1"/>
</dbReference>
<feature type="compositionally biased region" description="Pro residues" evidence="1">
    <location>
        <begin position="969"/>
        <end position="983"/>
    </location>
</feature>
<feature type="region of interest" description="Disordered" evidence="1">
    <location>
        <begin position="812"/>
        <end position="854"/>
    </location>
</feature>
<feature type="compositionally biased region" description="Basic residues" evidence="1">
    <location>
        <begin position="919"/>
        <end position="939"/>
    </location>
</feature>
<evidence type="ECO:0000313" key="2">
    <source>
        <dbReference type="EMBL" id="OGE53561.1"/>
    </source>
</evidence>
<feature type="compositionally biased region" description="Polar residues" evidence="1">
    <location>
        <begin position="720"/>
        <end position="735"/>
    </location>
</feature>
<dbReference type="EMBL" id="LXJU01000007">
    <property type="protein sequence ID" value="OGE53561.1"/>
    <property type="molecule type" value="Genomic_DNA"/>
</dbReference>
<dbReference type="AlphaFoldDB" id="A0A1F5LKV8"/>
<feature type="region of interest" description="Disordered" evidence="1">
    <location>
        <begin position="1"/>
        <end position="21"/>
    </location>
</feature>
<feature type="compositionally biased region" description="Polar residues" evidence="1">
    <location>
        <begin position="695"/>
        <end position="713"/>
    </location>
</feature>
<feature type="compositionally biased region" description="Polar residues" evidence="1">
    <location>
        <begin position="951"/>
        <end position="961"/>
    </location>
</feature>
<feature type="compositionally biased region" description="Basic residues" evidence="1">
    <location>
        <begin position="651"/>
        <end position="668"/>
    </location>
</feature>
<proteinExistence type="predicted"/>